<dbReference type="Proteomes" id="UP000265520">
    <property type="component" value="Unassembled WGS sequence"/>
</dbReference>
<reference evidence="2 3" key="1">
    <citation type="journal article" date="2018" name="Front. Plant Sci.">
        <title>Red Clover (Trifolium pratense) and Zigzag Clover (T. medium) - A Picture of Genomic Similarities and Differences.</title>
        <authorList>
            <person name="Dluhosova J."/>
            <person name="Istvanek J."/>
            <person name="Nedelnik J."/>
            <person name="Repkova J."/>
        </authorList>
    </citation>
    <scope>NUCLEOTIDE SEQUENCE [LARGE SCALE GENOMIC DNA]</scope>
    <source>
        <strain evidence="3">cv. 10/8</strain>
        <tissue evidence="2">Leaf</tissue>
    </source>
</reference>
<feature type="region of interest" description="Disordered" evidence="1">
    <location>
        <begin position="30"/>
        <end position="65"/>
    </location>
</feature>
<dbReference type="EMBL" id="LXQA010178109">
    <property type="protein sequence ID" value="MCI30243.1"/>
    <property type="molecule type" value="Genomic_DNA"/>
</dbReference>
<feature type="non-terminal residue" evidence="2">
    <location>
        <position position="141"/>
    </location>
</feature>
<evidence type="ECO:0000256" key="1">
    <source>
        <dbReference type="SAM" id="MobiDB-lite"/>
    </source>
</evidence>
<comment type="caution">
    <text evidence="2">The sequence shown here is derived from an EMBL/GenBank/DDBJ whole genome shotgun (WGS) entry which is preliminary data.</text>
</comment>
<proteinExistence type="predicted"/>
<name>A0A392R0Y0_9FABA</name>
<dbReference type="AlphaFoldDB" id="A0A392R0Y0"/>
<organism evidence="2 3">
    <name type="scientific">Trifolium medium</name>
    <dbReference type="NCBI Taxonomy" id="97028"/>
    <lineage>
        <taxon>Eukaryota</taxon>
        <taxon>Viridiplantae</taxon>
        <taxon>Streptophyta</taxon>
        <taxon>Embryophyta</taxon>
        <taxon>Tracheophyta</taxon>
        <taxon>Spermatophyta</taxon>
        <taxon>Magnoliopsida</taxon>
        <taxon>eudicotyledons</taxon>
        <taxon>Gunneridae</taxon>
        <taxon>Pentapetalae</taxon>
        <taxon>rosids</taxon>
        <taxon>fabids</taxon>
        <taxon>Fabales</taxon>
        <taxon>Fabaceae</taxon>
        <taxon>Papilionoideae</taxon>
        <taxon>50 kb inversion clade</taxon>
        <taxon>NPAAA clade</taxon>
        <taxon>Hologalegina</taxon>
        <taxon>IRL clade</taxon>
        <taxon>Trifolieae</taxon>
        <taxon>Trifolium</taxon>
    </lineage>
</organism>
<protein>
    <submittedName>
        <fullName evidence="2">Retrotransposon-derived protein PEG10-like</fullName>
    </submittedName>
</protein>
<evidence type="ECO:0000313" key="2">
    <source>
        <dbReference type="EMBL" id="MCI30243.1"/>
    </source>
</evidence>
<keyword evidence="3" id="KW-1185">Reference proteome</keyword>
<accession>A0A392R0Y0</accession>
<sequence>MTRTNSDKLDELTALVTQFQESFNSRMDVATNRVDSLERRSSPEIGNSQNHTEIETPPPPPTRPVLKLDVPRFSGTDPHGWIFKISQFFAYHNTPAEERIIVASFYLDGPALAWYQWMYCNGQIISWTQFLQALDLRFAPT</sequence>
<evidence type="ECO:0000313" key="3">
    <source>
        <dbReference type="Proteomes" id="UP000265520"/>
    </source>
</evidence>